<dbReference type="PANTHER" id="PTHR43808">
    <property type="entry name" value="ACETYLORNITHINE DEACETYLASE"/>
    <property type="match status" value="1"/>
</dbReference>
<evidence type="ECO:0000313" key="4">
    <source>
        <dbReference type="EMBL" id="VAW32509.1"/>
    </source>
</evidence>
<dbReference type="EMBL" id="UOEU01000367">
    <property type="protein sequence ID" value="VAW32509.1"/>
    <property type="molecule type" value="Genomic_DNA"/>
</dbReference>
<accession>A0A3B0V6M8</accession>
<feature type="domain" description="Peptidase M20 dimerisation" evidence="3">
    <location>
        <begin position="215"/>
        <end position="307"/>
    </location>
</feature>
<keyword evidence="1" id="KW-0479">Metal-binding</keyword>
<evidence type="ECO:0000256" key="1">
    <source>
        <dbReference type="ARBA" id="ARBA00022723"/>
    </source>
</evidence>
<evidence type="ECO:0000259" key="3">
    <source>
        <dbReference type="Pfam" id="PF07687"/>
    </source>
</evidence>
<name>A0A3B0V6M8_9ZZZZ</name>
<dbReference type="Gene3D" id="3.30.70.360">
    <property type="match status" value="1"/>
</dbReference>
<dbReference type="InterPro" id="IPR002933">
    <property type="entry name" value="Peptidase_M20"/>
</dbReference>
<dbReference type="SUPFAM" id="SSF53187">
    <property type="entry name" value="Zn-dependent exopeptidases"/>
    <property type="match status" value="1"/>
</dbReference>
<protein>
    <submittedName>
        <fullName evidence="4">Acetylornithine deacetylase</fullName>
        <ecNumber evidence="4">3.5.1.16</ecNumber>
    </submittedName>
</protein>
<evidence type="ECO:0000256" key="2">
    <source>
        <dbReference type="ARBA" id="ARBA00022801"/>
    </source>
</evidence>
<dbReference type="AlphaFoldDB" id="A0A3B0V6M8"/>
<dbReference type="GO" id="GO:0046872">
    <property type="term" value="F:metal ion binding"/>
    <property type="evidence" value="ECO:0007669"/>
    <property type="project" value="UniProtKB-KW"/>
</dbReference>
<reference evidence="4" key="1">
    <citation type="submission" date="2018-06" db="EMBL/GenBank/DDBJ databases">
        <authorList>
            <person name="Zhirakovskaya E."/>
        </authorList>
    </citation>
    <scope>NUCLEOTIDE SEQUENCE</scope>
</reference>
<dbReference type="InterPro" id="IPR011650">
    <property type="entry name" value="Peptidase_M20_dimer"/>
</dbReference>
<dbReference type="GO" id="GO:0008777">
    <property type="term" value="F:acetylornithine deacetylase activity"/>
    <property type="evidence" value="ECO:0007669"/>
    <property type="project" value="UniProtKB-EC"/>
</dbReference>
<dbReference type="Gene3D" id="3.40.630.10">
    <property type="entry name" value="Zn peptidases"/>
    <property type="match status" value="1"/>
</dbReference>
<dbReference type="InterPro" id="IPR050072">
    <property type="entry name" value="Peptidase_M20A"/>
</dbReference>
<dbReference type="Pfam" id="PF01546">
    <property type="entry name" value="Peptidase_M20"/>
    <property type="match status" value="1"/>
</dbReference>
<gene>
    <name evidence="4" type="ORF">MNBD_CHLOROFLEXI01-64</name>
</gene>
<dbReference type="Pfam" id="PF07687">
    <property type="entry name" value="M20_dimer"/>
    <property type="match status" value="1"/>
</dbReference>
<keyword evidence="2 4" id="KW-0378">Hydrolase</keyword>
<sequence>MIEANNNETNLRDWGQNILMIPIETVVQNGRIQAALAHFPDIVPEIVEQAIAIQQIPAPTFAEAERAAYIESRFVEVGLVDVVQDELHTVYGRFPGHQPNGRSPVIISAHSDTVFPADTDLTVRREGHLTHGPGIGDNSTGVAGLIALAESLRLHEIRPLSDIWFVSNVREEGLGDLLGMRAVVERFGAEATYLVVEGGLYGQISHQAIGVERYEIVIRTAGGHSWGNFGRRSAIHELGRLITAVDSLKVPTHPKTTYNVGVIEGGTSINTVAQSAKMLLDLRSEEPRQLAILVAEVEKLIAKMARQSDISVEMSQIGSRPAGHIQRDAPLVQQAMLALRHVGCQQISTIASSTDANVPLSRGFTAVCIGLTESGNVHRLDEYMDSTYLPAGMSQLLLLTLAVAGI</sequence>
<organism evidence="4">
    <name type="scientific">hydrothermal vent metagenome</name>
    <dbReference type="NCBI Taxonomy" id="652676"/>
    <lineage>
        <taxon>unclassified sequences</taxon>
        <taxon>metagenomes</taxon>
        <taxon>ecological metagenomes</taxon>
    </lineage>
</organism>
<dbReference type="InterPro" id="IPR036264">
    <property type="entry name" value="Bact_exopeptidase_dim_dom"/>
</dbReference>
<dbReference type="SUPFAM" id="SSF55031">
    <property type="entry name" value="Bacterial exopeptidase dimerisation domain"/>
    <property type="match status" value="1"/>
</dbReference>
<proteinExistence type="predicted"/>
<dbReference type="EC" id="3.5.1.16" evidence="4"/>
<dbReference type="PANTHER" id="PTHR43808:SF17">
    <property type="entry name" value="PEPTIDASE M20"/>
    <property type="match status" value="1"/>
</dbReference>